<dbReference type="SUPFAM" id="SSF48498">
    <property type="entry name" value="Tetracyclin repressor-like, C-terminal domain"/>
    <property type="match status" value="1"/>
</dbReference>
<evidence type="ECO:0000313" key="5">
    <source>
        <dbReference type="Proteomes" id="UP000198506"/>
    </source>
</evidence>
<dbReference type="Gene3D" id="1.10.357.10">
    <property type="entry name" value="Tetracycline Repressor, domain 2"/>
    <property type="match status" value="1"/>
</dbReference>
<dbReference type="InterPro" id="IPR001647">
    <property type="entry name" value="HTH_TetR"/>
</dbReference>
<dbReference type="AlphaFoldDB" id="A0AA94HMT6"/>
<dbReference type="GO" id="GO:0003677">
    <property type="term" value="F:DNA binding"/>
    <property type="evidence" value="ECO:0007669"/>
    <property type="project" value="UniProtKB-UniRule"/>
</dbReference>
<dbReference type="EMBL" id="FOZN01000002">
    <property type="protein sequence ID" value="SFS11976.1"/>
    <property type="molecule type" value="Genomic_DNA"/>
</dbReference>
<dbReference type="Pfam" id="PF00440">
    <property type="entry name" value="TetR_N"/>
    <property type="match status" value="1"/>
</dbReference>
<evidence type="ECO:0000256" key="1">
    <source>
        <dbReference type="ARBA" id="ARBA00023125"/>
    </source>
</evidence>
<reference evidence="4 5" key="1">
    <citation type="submission" date="2016-10" db="EMBL/GenBank/DDBJ databases">
        <authorList>
            <person name="Varghese N."/>
            <person name="Submissions S."/>
        </authorList>
    </citation>
    <scope>NUCLEOTIDE SEQUENCE [LARGE SCALE GENOMIC DNA]</scope>
    <source>
        <strain evidence="4 5">IAM 15147</strain>
    </source>
</reference>
<dbReference type="PROSITE" id="PS50977">
    <property type="entry name" value="HTH_TETR_2"/>
    <property type="match status" value="1"/>
</dbReference>
<comment type="caution">
    <text evidence="4">The sequence shown here is derived from an EMBL/GenBank/DDBJ whole genome shotgun (WGS) entry which is preliminary data.</text>
</comment>
<feature type="domain" description="HTH tetR-type" evidence="3">
    <location>
        <begin position="7"/>
        <end position="67"/>
    </location>
</feature>
<dbReference type="InterPro" id="IPR036271">
    <property type="entry name" value="Tet_transcr_reg_TetR-rel_C_sf"/>
</dbReference>
<keyword evidence="5" id="KW-1185">Reference proteome</keyword>
<protein>
    <submittedName>
        <fullName evidence="4">Transcriptional regulator, TetR family</fullName>
    </submittedName>
</protein>
<proteinExistence type="predicted"/>
<evidence type="ECO:0000313" key="4">
    <source>
        <dbReference type="EMBL" id="SFS11976.1"/>
    </source>
</evidence>
<evidence type="ECO:0000256" key="2">
    <source>
        <dbReference type="PROSITE-ProRule" id="PRU00335"/>
    </source>
</evidence>
<accession>A0AA94HMT6</accession>
<evidence type="ECO:0000259" key="3">
    <source>
        <dbReference type="PROSITE" id="PS50977"/>
    </source>
</evidence>
<dbReference type="InterPro" id="IPR009057">
    <property type="entry name" value="Homeodomain-like_sf"/>
</dbReference>
<keyword evidence="1 2" id="KW-0238">DNA-binding</keyword>
<dbReference type="Pfam" id="PF17940">
    <property type="entry name" value="TetR_C_31"/>
    <property type="match status" value="1"/>
</dbReference>
<sequence>MVTLAQPSTRDRIVTAALELLGTEGAKALTHRRVDERAALPQGSTSNHFRTRAALLEGAVDGIVAAEMPGVLALHPATGDELVETLAGLVEAVTGPARALTAARHVLFLEAAHDPRLRTRLSASRAGYVDATVVALRALDAAEPAVAAEALMAVCEGLILHRIARHDASDPRPAIAVAVRGALGDGSAMRQ</sequence>
<dbReference type="InterPro" id="IPR041583">
    <property type="entry name" value="TetR_C_31"/>
</dbReference>
<gene>
    <name evidence="4" type="ORF">SAMN04487783_1653</name>
</gene>
<dbReference type="SUPFAM" id="SSF46689">
    <property type="entry name" value="Homeodomain-like"/>
    <property type="match status" value="1"/>
</dbReference>
<organism evidence="4 5">
    <name type="scientific">Agrococcus baldri</name>
    <dbReference type="NCBI Taxonomy" id="153730"/>
    <lineage>
        <taxon>Bacteria</taxon>
        <taxon>Bacillati</taxon>
        <taxon>Actinomycetota</taxon>
        <taxon>Actinomycetes</taxon>
        <taxon>Micrococcales</taxon>
        <taxon>Microbacteriaceae</taxon>
        <taxon>Agrococcus</taxon>
    </lineage>
</organism>
<feature type="DNA-binding region" description="H-T-H motif" evidence="2">
    <location>
        <begin position="30"/>
        <end position="49"/>
    </location>
</feature>
<name>A0AA94HMT6_9MICO</name>
<dbReference type="Proteomes" id="UP000198506">
    <property type="component" value="Unassembled WGS sequence"/>
</dbReference>
<dbReference type="RefSeq" id="WP_092917865.1">
    <property type="nucleotide sequence ID" value="NZ_FOZN01000002.1"/>
</dbReference>